<accession>W6QD94</accession>
<feature type="domain" description="Protein kinase" evidence="1">
    <location>
        <begin position="1"/>
        <end position="84"/>
    </location>
</feature>
<organism evidence="2 3">
    <name type="scientific">Penicillium roqueforti (strain FM164)</name>
    <dbReference type="NCBI Taxonomy" id="1365484"/>
    <lineage>
        <taxon>Eukaryota</taxon>
        <taxon>Fungi</taxon>
        <taxon>Dikarya</taxon>
        <taxon>Ascomycota</taxon>
        <taxon>Pezizomycotina</taxon>
        <taxon>Eurotiomycetes</taxon>
        <taxon>Eurotiomycetidae</taxon>
        <taxon>Eurotiales</taxon>
        <taxon>Aspergillaceae</taxon>
        <taxon>Penicillium</taxon>
    </lineage>
</organism>
<dbReference type="InterPro" id="IPR000719">
    <property type="entry name" value="Prot_kinase_dom"/>
</dbReference>
<keyword evidence="2" id="KW-0808">Transferase</keyword>
<keyword evidence="3" id="KW-1185">Reference proteome</keyword>
<dbReference type="EMBL" id="HG792015">
    <property type="protein sequence ID" value="CDM27572.1"/>
    <property type="molecule type" value="Genomic_DNA"/>
</dbReference>
<dbReference type="Pfam" id="PF07714">
    <property type="entry name" value="PK_Tyr_Ser-Thr"/>
    <property type="match status" value="1"/>
</dbReference>
<evidence type="ECO:0000313" key="3">
    <source>
        <dbReference type="Proteomes" id="UP000030686"/>
    </source>
</evidence>
<gene>
    <name evidence="2" type="ORF">PROQFM164_S01g001383</name>
</gene>
<dbReference type="Gene3D" id="1.10.510.10">
    <property type="entry name" value="Transferase(Phosphotransferase) domain 1"/>
    <property type="match status" value="1"/>
</dbReference>
<name>W6QD94_PENRF</name>
<dbReference type="Proteomes" id="UP000030686">
    <property type="component" value="Unassembled WGS sequence"/>
</dbReference>
<dbReference type="InterPro" id="IPR011009">
    <property type="entry name" value="Kinase-like_dom_sf"/>
</dbReference>
<keyword evidence="2" id="KW-0418">Kinase</keyword>
<reference evidence="2" key="1">
    <citation type="journal article" date="2014" name="Nat. Commun.">
        <title>Multiple recent horizontal transfers of a large genomic region in cheese making fungi.</title>
        <authorList>
            <person name="Cheeseman K."/>
            <person name="Ropars J."/>
            <person name="Renault P."/>
            <person name="Dupont J."/>
            <person name="Gouzy J."/>
            <person name="Branca A."/>
            <person name="Abraham A.L."/>
            <person name="Ceppi M."/>
            <person name="Conseiller E."/>
            <person name="Debuchy R."/>
            <person name="Malagnac F."/>
            <person name="Goarin A."/>
            <person name="Silar P."/>
            <person name="Lacoste S."/>
            <person name="Sallet E."/>
            <person name="Bensimon A."/>
            <person name="Giraud T."/>
            <person name="Brygoo Y."/>
        </authorList>
    </citation>
    <scope>NUCLEOTIDE SEQUENCE [LARGE SCALE GENOMIC DNA]</scope>
    <source>
        <strain evidence="2">FM164</strain>
    </source>
</reference>
<proteinExistence type="predicted"/>
<dbReference type="GO" id="GO:0004672">
    <property type="term" value="F:protein kinase activity"/>
    <property type="evidence" value="ECO:0007669"/>
    <property type="project" value="InterPro"/>
</dbReference>
<evidence type="ECO:0000259" key="1">
    <source>
        <dbReference type="PROSITE" id="PS50011"/>
    </source>
</evidence>
<evidence type="ECO:0000313" key="2">
    <source>
        <dbReference type="EMBL" id="CDM27572.1"/>
    </source>
</evidence>
<dbReference type="PROSITE" id="PS50011">
    <property type="entry name" value="PROTEIN_KINASE_DOM"/>
    <property type="match status" value="1"/>
</dbReference>
<dbReference type="GO" id="GO:0005524">
    <property type="term" value="F:ATP binding"/>
    <property type="evidence" value="ECO:0007669"/>
    <property type="project" value="InterPro"/>
</dbReference>
<dbReference type="SUPFAM" id="SSF56112">
    <property type="entry name" value="Protein kinase-like (PK-like)"/>
    <property type="match status" value="1"/>
</dbReference>
<dbReference type="InterPro" id="IPR001245">
    <property type="entry name" value="Ser-Thr/Tyr_kinase_cat_dom"/>
</dbReference>
<protein>
    <submittedName>
        <fullName evidence="2">Protein kinase, catalytic domain</fullName>
    </submittedName>
</protein>
<sequence>MTVQILDGLYYLNETGLEHQSLTYRNILLGLDGIIKIASLEMCVEYLPGQAQNVYIKKLASITIEIIQKYMKDNGMVGMDNVDR</sequence>
<dbReference type="OrthoDB" id="4062651at2759"/>
<dbReference type="AlphaFoldDB" id="W6QD94"/>